<dbReference type="KEGG" id="ruv:EC9_52440"/>
<name>A0A517M816_9BACT</name>
<dbReference type="InterPro" id="IPR027843">
    <property type="entry name" value="DUF4440"/>
</dbReference>
<organism evidence="3 4">
    <name type="scientific">Rosistilla ulvae</name>
    <dbReference type="NCBI Taxonomy" id="1930277"/>
    <lineage>
        <taxon>Bacteria</taxon>
        <taxon>Pseudomonadati</taxon>
        <taxon>Planctomycetota</taxon>
        <taxon>Planctomycetia</taxon>
        <taxon>Pirellulales</taxon>
        <taxon>Pirellulaceae</taxon>
        <taxon>Rosistilla</taxon>
    </lineage>
</organism>
<gene>
    <name evidence="3" type="ORF">EC9_52440</name>
</gene>
<sequence length="307" mass="33408" precursor="true">MRSMHCFAWLLTSVLAIPSGVAVGSEEAVRAAIQNYVVAFNAKDFDTVSKAWSENATHMDRNLAERTDGRDLIVGDIKTLFEEEAPIKISGTVEHVRMITDSIASVDGQVAVTNGSNAPVFNQFSAIMKKQGDQWLIDSMEEMLTPTPASAGNAISQLEWLVGSWQDADTESPVRATVRRSIGGSFLIRSFQATADDGSVAQSTQIIGWDPIRQQLRSWTFDADGSFGEGMWSRNGDEWLIKATQTLADGRTASGTYILTPESNDAFAVQLVGREIEGELQPSTPSVMVRRVEVSDAPEATVTTTQQ</sequence>
<evidence type="ECO:0000313" key="3">
    <source>
        <dbReference type="EMBL" id="QDS91025.1"/>
    </source>
</evidence>
<dbReference type="Pfam" id="PF14534">
    <property type="entry name" value="DUF4440"/>
    <property type="match status" value="1"/>
</dbReference>
<dbReference type="RefSeq" id="WP_246105870.1">
    <property type="nucleotide sequence ID" value="NZ_CP036261.1"/>
</dbReference>
<dbReference type="InterPro" id="IPR032710">
    <property type="entry name" value="NTF2-like_dom_sf"/>
</dbReference>
<dbReference type="SUPFAM" id="SSF54427">
    <property type="entry name" value="NTF2-like"/>
    <property type="match status" value="1"/>
</dbReference>
<evidence type="ECO:0000259" key="2">
    <source>
        <dbReference type="Pfam" id="PF14534"/>
    </source>
</evidence>
<reference evidence="3 4" key="1">
    <citation type="submission" date="2019-02" db="EMBL/GenBank/DDBJ databases">
        <title>Deep-cultivation of Planctomycetes and their phenomic and genomic characterization uncovers novel biology.</title>
        <authorList>
            <person name="Wiegand S."/>
            <person name="Jogler M."/>
            <person name="Boedeker C."/>
            <person name="Pinto D."/>
            <person name="Vollmers J."/>
            <person name="Rivas-Marin E."/>
            <person name="Kohn T."/>
            <person name="Peeters S.H."/>
            <person name="Heuer A."/>
            <person name="Rast P."/>
            <person name="Oberbeckmann S."/>
            <person name="Bunk B."/>
            <person name="Jeske O."/>
            <person name="Meyerdierks A."/>
            <person name="Storesund J.E."/>
            <person name="Kallscheuer N."/>
            <person name="Luecker S."/>
            <person name="Lage O.M."/>
            <person name="Pohl T."/>
            <person name="Merkel B.J."/>
            <person name="Hornburger P."/>
            <person name="Mueller R.-W."/>
            <person name="Bruemmer F."/>
            <person name="Labrenz M."/>
            <person name="Spormann A.M."/>
            <person name="Op den Camp H."/>
            <person name="Overmann J."/>
            <person name="Amann R."/>
            <person name="Jetten M.S.M."/>
            <person name="Mascher T."/>
            <person name="Medema M.H."/>
            <person name="Devos D.P."/>
            <person name="Kaster A.-K."/>
            <person name="Ovreas L."/>
            <person name="Rohde M."/>
            <person name="Galperin M.Y."/>
            <person name="Jogler C."/>
        </authorList>
    </citation>
    <scope>NUCLEOTIDE SEQUENCE [LARGE SCALE GENOMIC DNA]</scope>
    <source>
        <strain evidence="3 4">EC9</strain>
    </source>
</reference>
<feature type="signal peptide" evidence="1">
    <location>
        <begin position="1"/>
        <end position="24"/>
    </location>
</feature>
<evidence type="ECO:0000256" key="1">
    <source>
        <dbReference type="SAM" id="SignalP"/>
    </source>
</evidence>
<keyword evidence="1" id="KW-0732">Signal</keyword>
<dbReference type="EMBL" id="CP036261">
    <property type="protein sequence ID" value="QDS91025.1"/>
    <property type="molecule type" value="Genomic_DNA"/>
</dbReference>
<proteinExistence type="predicted"/>
<dbReference type="AlphaFoldDB" id="A0A517M816"/>
<feature type="chain" id="PRO_5022219912" evidence="1">
    <location>
        <begin position="25"/>
        <end position="307"/>
    </location>
</feature>
<dbReference type="Proteomes" id="UP000319557">
    <property type="component" value="Chromosome"/>
</dbReference>
<dbReference type="Gene3D" id="3.10.450.50">
    <property type="match status" value="1"/>
</dbReference>
<protein>
    <submittedName>
        <fullName evidence="3">Nuclear transport factor 2 (NTF2) domain protein</fullName>
    </submittedName>
</protein>
<keyword evidence="4" id="KW-1185">Reference proteome</keyword>
<evidence type="ECO:0000313" key="4">
    <source>
        <dbReference type="Proteomes" id="UP000319557"/>
    </source>
</evidence>
<feature type="domain" description="DUF4440" evidence="2">
    <location>
        <begin position="29"/>
        <end position="137"/>
    </location>
</feature>
<accession>A0A517M816</accession>